<sequence length="62" mass="7163">DDDYTLWQLRQKQINTLENLHKQKADFVAKETAMVQSGEQILLSKIENSRKRVDKAKGAYVA</sequence>
<dbReference type="Proteomes" id="UP000001307">
    <property type="component" value="Unassembled WGS sequence"/>
</dbReference>
<feature type="non-terminal residue" evidence="1">
    <location>
        <position position="1"/>
    </location>
</feature>
<gene>
    <name evidence="1" type="ORF">GSOID_T00001482001</name>
</gene>
<dbReference type="InParanoid" id="E4Y3D0"/>
<organism evidence="1">
    <name type="scientific">Oikopleura dioica</name>
    <name type="common">Tunicate</name>
    <dbReference type="NCBI Taxonomy" id="34765"/>
    <lineage>
        <taxon>Eukaryota</taxon>
        <taxon>Metazoa</taxon>
        <taxon>Chordata</taxon>
        <taxon>Tunicata</taxon>
        <taxon>Appendicularia</taxon>
        <taxon>Copelata</taxon>
        <taxon>Oikopleuridae</taxon>
        <taxon>Oikopleura</taxon>
    </lineage>
</organism>
<name>E4Y3D0_OIKDI</name>
<accession>E4Y3D0</accession>
<dbReference type="AlphaFoldDB" id="E4Y3D0"/>
<proteinExistence type="predicted"/>
<evidence type="ECO:0000313" key="2">
    <source>
        <dbReference type="Proteomes" id="UP000001307"/>
    </source>
</evidence>
<reference evidence="1" key="1">
    <citation type="journal article" date="2010" name="Science">
        <title>Plasticity of animal genome architecture unmasked by rapid evolution of a pelagic tunicate.</title>
        <authorList>
            <person name="Denoeud F."/>
            <person name="Henriet S."/>
            <person name="Mungpakdee S."/>
            <person name="Aury J.M."/>
            <person name="Da Silva C."/>
            <person name="Brinkmann H."/>
            <person name="Mikhaleva J."/>
            <person name="Olsen L.C."/>
            <person name="Jubin C."/>
            <person name="Canestro C."/>
            <person name="Bouquet J.M."/>
            <person name="Danks G."/>
            <person name="Poulain J."/>
            <person name="Campsteijn C."/>
            <person name="Adamski M."/>
            <person name="Cross I."/>
            <person name="Yadetie F."/>
            <person name="Muffato M."/>
            <person name="Louis A."/>
            <person name="Butcher S."/>
            <person name="Tsagkogeorga G."/>
            <person name="Konrad A."/>
            <person name="Singh S."/>
            <person name="Jensen M.F."/>
            <person name="Cong E.H."/>
            <person name="Eikeseth-Otteraa H."/>
            <person name="Noel B."/>
            <person name="Anthouard V."/>
            <person name="Porcel B.M."/>
            <person name="Kachouri-Lafond R."/>
            <person name="Nishino A."/>
            <person name="Ugolini M."/>
            <person name="Chourrout P."/>
            <person name="Nishida H."/>
            <person name="Aasland R."/>
            <person name="Huzurbazar S."/>
            <person name="Westhof E."/>
            <person name="Delsuc F."/>
            <person name="Lehrach H."/>
            <person name="Reinhardt R."/>
            <person name="Weissenbach J."/>
            <person name="Roy S.W."/>
            <person name="Artiguenave F."/>
            <person name="Postlethwait J.H."/>
            <person name="Manak J.R."/>
            <person name="Thompson E.M."/>
            <person name="Jaillon O."/>
            <person name="Du Pasquier L."/>
            <person name="Boudinot P."/>
            <person name="Liberles D.A."/>
            <person name="Volff J.N."/>
            <person name="Philippe H."/>
            <person name="Lenhard B."/>
            <person name="Roest Crollius H."/>
            <person name="Wincker P."/>
            <person name="Chourrout D."/>
        </authorList>
    </citation>
    <scope>NUCLEOTIDE SEQUENCE [LARGE SCALE GENOMIC DNA]</scope>
</reference>
<protein>
    <submittedName>
        <fullName evidence="1">Uncharacterized protein</fullName>
    </submittedName>
</protein>
<dbReference type="EMBL" id="FN654105">
    <property type="protein sequence ID" value="CBY16345.1"/>
    <property type="molecule type" value="Genomic_DNA"/>
</dbReference>
<keyword evidence="2" id="KW-1185">Reference proteome</keyword>
<evidence type="ECO:0000313" key="1">
    <source>
        <dbReference type="EMBL" id="CBY16345.1"/>
    </source>
</evidence>